<comment type="caution">
    <text evidence="1">The sequence shown here is derived from an EMBL/GenBank/DDBJ whole genome shotgun (WGS) entry which is preliminary data.</text>
</comment>
<keyword evidence="2" id="KW-1185">Reference proteome</keyword>
<organism evidence="1 2">
    <name type="scientific">Paramecium sonneborni</name>
    <dbReference type="NCBI Taxonomy" id="65129"/>
    <lineage>
        <taxon>Eukaryota</taxon>
        <taxon>Sar</taxon>
        <taxon>Alveolata</taxon>
        <taxon>Ciliophora</taxon>
        <taxon>Intramacronucleata</taxon>
        <taxon>Oligohymenophorea</taxon>
        <taxon>Peniculida</taxon>
        <taxon>Parameciidae</taxon>
        <taxon>Paramecium</taxon>
    </lineage>
</organism>
<sequence length="161" mass="19377">MNICRNALQTSPQERLTTAHIDQHIKRYRFAQKYKRVNRFVVDPHMHQGGHNINVDFIKGARKSIINGSQKIWICKNKKRFETFFFRVNKLNKLSRQSIKKMKKKNDYPIEILFIYFRIQKKSNENKHNIYENLLLKACNSCQKHKIKIICVLNVKEFKKI</sequence>
<dbReference type="AlphaFoldDB" id="A0A8S1QL63"/>
<gene>
    <name evidence="1" type="ORF">PSON_ATCC_30995.1.T1080007</name>
</gene>
<proteinExistence type="predicted"/>
<protein>
    <submittedName>
        <fullName evidence="1">Uncharacterized protein</fullName>
    </submittedName>
</protein>
<dbReference type="Proteomes" id="UP000692954">
    <property type="component" value="Unassembled WGS sequence"/>
</dbReference>
<evidence type="ECO:0000313" key="1">
    <source>
        <dbReference type="EMBL" id="CAD8115245.1"/>
    </source>
</evidence>
<name>A0A8S1QL63_9CILI</name>
<reference evidence="1" key="1">
    <citation type="submission" date="2021-01" db="EMBL/GenBank/DDBJ databases">
        <authorList>
            <consortium name="Genoscope - CEA"/>
            <person name="William W."/>
        </authorList>
    </citation>
    <scope>NUCLEOTIDE SEQUENCE</scope>
</reference>
<evidence type="ECO:0000313" key="2">
    <source>
        <dbReference type="Proteomes" id="UP000692954"/>
    </source>
</evidence>
<dbReference type="EMBL" id="CAJJDN010000108">
    <property type="protein sequence ID" value="CAD8115245.1"/>
    <property type="molecule type" value="Genomic_DNA"/>
</dbReference>
<accession>A0A8S1QL63</accession>